<sequence>MSFFPRADPDYTLSPEYIAPSYSADDFMFKHELETAPNIVNNNLTTEVTPPRFSSSLPPSLAISPKFPFTTVFEKFHVTQNGRAGFNKIYHTRRSRSFFFELVDHLPSTNPISLKIYTNDYHMPSALMEHISTSKLPNHKFQISKCLTHFFSVQRVIPRRLQEKFFQLIRKKLLERIDFIRSREQKKDNRNHMTKTFFNFSYKKYRFYFGIFIACDFSFLDNSLMNNIVKCSTPVPFVMSDNQHGCIAHHNKIQLCSRKSVLNPDKINISLESKGFHARRLYSMWHNSRIKHNSSKRLGITFSTRYSVNNINNILQKGNTYIYNKVYDNFNFEFSKRNSTRKKQRQRFERKCKKIFQDCDNKDDTPTEDKFLASKRHGFLFHPLQSFKKRVSHLRYKKKYHVPLQKYYNFKLPVLDIKYSDREIKREVHIAHYFDSNQHGSTFDPSYTVDETSVALANKDNQHLPVTSSSLLNINAVPFIARADSPEEIGRERSRNINDWIPMMQALNDEDKIRQKKKQEEARVYRSEFQPPDDLLPYIPDEPIYKDGRVYSLLSNKEKANLRPLEAGSKSWFNVIRSIKQLEISKEILSSKWNTNYPIAQHCEKLCSILSHHQDACYDFFSYMNKFDHVIPSDVKKGKKPIKKNYSSDNFSFNRRHLNTLEDIQEKSAVDLASFVHNSSPYGVIPPDFLISRERKRFAIDNFNLDSHYNLYRKKKFRYDTEFTI</sequence>
<dbReference type="VEuPathDB" id="FungiDB:RhiirFUN_023097"/>
<evidence type="ECO:0000259" key="1">
    <source>
        <dbReference type="Pfam" id="PF26638"/>
    </source>
</evidence>
<dbReference type="InterPro" id="IPR058524">
    <property type="entry name" value="DUF8211"/>
</dbReference>
<organism evidence="2 3">
    <name type="scientific">Rhizophagus irregularis</name>
    <dbReference type="NCBI Taxonomy" id="588596"/>
    <lineage>
        <taxon>Eukaryota</taxon>
        <taxon>Fungi</taxon>
        <taxon>Fungi incertae sedis</taxon>
        <taxon>Mucoromycota</taxon>
        <taxon>Glomeromycotina</taxon>
        <taxon>Glomeromycetes</taxon>
        <taxon>Glomerales</taxon>
        <taxon>Glomeraceae</taxon>
        <taxon>Rhizophagus</taxon>
    </lineage>
</organism>
<gene>
    <name evidence="2" type="ORF">RhiirA4_457547</name>
</gene>
<dbReference type="VEuPathDB" id="FungiDB:FUN_022069"/>
<dbReference type="Pfam" id="PF26638">
    <property type="entry name" value="DUF8211"/>
    <property type="match status" value="1"/>
</dbReference>
<evidence type="ECO:0000313" key="3">
    <source>
        <dbReference type="Proteomes" id="UP000234323"/>
    </source>
</evidence>
<accession>A0A2I1GAB1</accession>
<keyword evidence="3" id="KW-1185">Reference proteome</keyword>
<dbReference type="VEuPathDB" id="FungiDB:RhiirA1_476531"/>
<protein>
    <recommendedName>
        <fullName evidence="1">DUF8211 domain-containing protein</fullName>
    </recommendedName>
</protein>
<dbReference type="EMBL" id="LLXI01000260">
    <property type="protein sequence ID" value="PKY43549.1"/>
    <property type="molecule type" value="Genomic_DNA"/>
</dbReference>
<feature type="domain" description="DUF8211" evidence="1">
    <location>
        <begin position="277"/>
        <end position="412"/>
    </location>
</feature>
<proteinExistence type="predicted"/>
<evidence type="ECO:0000313" key="2">
    <source>
        <dbReference type="EMBL" id="PKY43549.1"/>
    </source>
</evidence>
<comment type="caution">
    <text evidence="2">The sequence shown here is derived from an EMBL/GenBank/DDBJ whole genome shotgun (WGS) entry which is preliminary data.</text>
</comment>
<dbReference type="Proteomes" id="UP000234323">
    <property type="component" value="Unassembled WGS sequence"/>
</dbReference>
<name>A0A2I1GAB1_9GLOM</name>
<dbReference type="AlphaFoldDB" id="A0A2I1GAB1"/>
<reference evidence="2 3" key="1">
    <citation type="submission" date="2015-10" db="EMBL/GenBank/DDBJ databases">
        <title>Genome analyses suggest a sexual origin of heterokaryosis in a supposedly ancient asexual fungus.</title>
        <authorList>
            <person name="Ropars J."/>
            <person name="Sedzielewska K."/>
            <person name="Noel J."/>
            <person name="Charron P."/>
            <person name="Farinelli L."/>
            <person name="Marton T."/>
            <person name="Kruger M."/>
            <person name="Pelin A."/>
            <person name="Brachmann A."/>
            <person name="Corradi N."/>
        </authorList>
    </citation>
    <scope>NUCLEOTIDE SEQUENCE [LARGE SCALE GENOMIC DNA]</scope>
    <source>
        <strain evidence="2 3">A4</strain>
    </source>
</reference>